<dbReference type="Pfam" id="PF01909">
    <property type="entry name" value="NTP_transf_2"/>
    <property type="match status" value="1"/>
</dbReference>
<feature type="domain" description="Polymerase nucleotidyl transferase" evidence="1">
    <location>
        <begin position="9"/>
        <end position="110"/>
    </location>
</feature>
<accession>A0A3N9URN3</accession>
<keyword evidence="2" id="KW-0808">Transferase</keyword>
<keyword evidence="3" id="KW-1185">Reference proteome</keyword>
<evidence type="ECO:0000313" key="2">
    <source>
        <dbReference type="EMBL" id="RQW75182.1"/>
    </source>
</evidence>
<protein>
    <submittedName>
        <fullName evidence="2">Nucleotidyltransferase domain-containing protein</fullName>
    </submittedName>
</protein>
<evidence type="ECO:0000313" key="3">
    <source>
        <dbReference type="Proteomes" id="UP000274033"/>
    </source>
</evidence>
<gene>
    <name evidence="2" type="ORF">EBB45_07400</name>
</gene>
<dbReference type="Gene3D" id="3.30.460.10">
    <property type="entry name" value="Beta Polymerase, domain 2"/>
    <property type="match status" value="1"/>
</dbReference>
<evidence type="ECO:0000259" key="1">
    <source>
        <dbReference type="Pfam" id="PF01909"/>
    </source>
</evidence>
<sequence>MIDNIIQSVTEKLSSLPYIEGIVLGGSRARGTHTEDSDIDFGIYYNSELFDITVINQLATELDDENRSNLIVPPGAWGDWINGGGWLVINGYHVDLILRDIKRVVQIIKDTEQGIATANYQTGHPHGYISAMYRGELAISKILYANDENFYEFKKQAERYPTALQKGLTEFFMFEAGFSLMFAENNIDKDDVSYVCGHCFRSISSLNQVLFAVNKEYCINEKKAVKMIEDFKIKPSDYKERVDKVISLISTNVDCTRKGIEILQRLVNEVEYLKGAHIQ</sequence>
<dbReference type="Proteomes" id="UP000274033">
    <property type="component" value="Unassembled WGS sequence"/>
</dbReference>
<proteinExistence type="predicted"/>
<comment type="caution">
    <text evidence="2">The sequence shown here is derived from an EMBL/GenBank/DDBJ whole genome shotgun (WGS) entry which is preliminary data.</text>
</comment>
<dbReference type="OrthoDB" id="5176171at2"/>
<dbReference type="SUPFAM" id="SSF81301">
    <property type="entry name" value="Nucleotidyltransferase"/>
    <property type="match status" value="1"/>
</dbReference>
<dbReference type="AlphaFoldDB" id="A0A3N9URN3"/>
<dbReference type="GeneID" id="92989336"/>
<dbReference type="InterPro" id="IPR043519">
    <property type="entry name" value="NT_sf"/>
</dbReference>
<name>A0A3N9URN3_9BACI</name>
<dbReference type="InterPro" id="IPR002934">
    <property type="entry name" value="Polymerase_NTP_transf_dom"/>
</dbReference>
<dbReference type="CDD" id="cd05403">
    <property type="entry name" value="NT_KNTase_like"/>
    <property type="match status" value="1"/>
</dbReference>
<dbReference type="GO" id="GO:0016779">
    <property type="term" value="F:nucleotidyltransferase activity"/>
    <property type="evidence" value="ECO:0007669"/>
    <property type="project" value="InterPro"/>
</dbReference>
<organism evidence="2 3">
    <name type="scientific">Lysinibacillus composti</name>
    <dbReference type="NCBI Taxonomy" id="720633"/>
    <lineage>
        <taxon>Bacteria</taxon>
        <taxon>Bacillati</taxon>
        <taxon>Bacillota</taxon>
        <taxon>Bacilli</taxon>
        <taxon>Bacillales</taxon>
        <taxon>Bacillaceae</taxon>
        <taxon>Lysinibacillus</taxon>
    </lineage>
</organism>
<dbReference type="RefSeq" id="WP_007750460.1">
    <property type="nucleotide sequence ID" value="NZ_JAFBDY010000004.1"/>
</dbReference>
<reference evidence="2 3" key="1">
    <citation type="journal article" date="2013" name="J. Microbiol.">
        <title>Lysinibacillus chungkukjangi sp. nov., isolated from Chungkukjang, Korean fermented soybean food.</title>
        <authorList>
            <person name="Kim S.J."/>
            <person name="Jang Y.H."/>
            <person name="Hamada M."/>
            <person name="Ahn J.H."/>
            <person name="Weon H.Y."/>
            <person name="Suzuki K."/>
            <person name="Whang K.S."/>
            <person name="Kwon S.W."/>
        </authorList>
    </citation>
    <scope>NUCLEOTIDE SEQUENCE [LARGE SCALE GENOMIC DNA]</scope>
    <source>
        <strain evidence="2 3">MCCC 1A12701</strain>
    </source>
</reference>
<dbReference type="EMBL" id="RRCT01000005">
    <property type="protein sequence ID" value="RQW75182.1"/>
    <property type="molecule type" value="Genomic_DNA"/>
</dbReference>